<dbReference type="Pfam" id="PF20240">
    <property type="entry name" value="DUF6597"/>
    <property type="match status" value="1"/>
</dbReference>
<dbReference type="Gene3D" id="1.10.10.60">
    <property type="entry name" value="Homeodomain-like"/>
    <property type="match status" value="1"/>
</dbReference>
<dbReference type="InterPro" id="IPR009057">
    <property type="entry name" value="Homeodomain-like_sf"/>
</dbReference>
<keyword evidence="1" id="KW-0805">Transcription regulation</keyword>
<keyword evidence="6" id="KW-1185">Reference proteome</keyword>
<dbReference type="InterPro" id="IPR018062">
    <property type="entry name" value="HTH_AraC-typ_CS"/>
</dbReference>
<dbReference type="Pfam" id="PF12833">
    <property type="entry name" value="HTH_18"/>
    <property type="match status" value="1"/>
</dbReference>
<name>A0ABP5DJ36_9MICO</name>
<dbReference type="InterPro" id="IPR050204">
    <property type="entry name" value="AraC_XylS_family_regulators"/>
</dbReference>
<dbReference type="EMBL" id="BAAAPU010000007">
    <property type="protein sequence ID" value="GAA1981149.1"/>
    <property type="molecule type" value="Genomic_DNA"/>
</dbReference>
<dbReference type="SUPFAM" id="SSF46689">
    <property type="entry name" value="Homeodomain-like"/>
    <property type="match status" value="1"/>
</dbReference>
<reference evidence="6" key="1">
    <citation type="journal article" date="2019" name="Int. J. Syst. Evol. Microbiol.">
        <title>The Global Catalogue of Microorganisms (GCM) 10K type strain sequencing project: providing services to taxonomists for standard genome sequencing and annotation.</title>
        <authorList>
            <consortium name="The Broad Institute Genomics Platform"/>
            <consortium name="The Broad Institute Genome Sequencing Center for Infectious Disease"/>
            <person name="Wu L."/>
            <person name="Ma J."/>
        </authorList>
    </citation>
    <scope>NUCLEOTIDE SEQUENCE [LARGE SCALE GENOMIC DNA]</scope>
    <source>
        <strain evidence="6">JCM 15628</strain>
    </source>
</reference>
<dbReference type="InterPro" id="IPR020449">
    <property type="entry name" value="Tscrpt_reg_AraC-type_HTH"/>
</dbReference>
<comment type="caution">
    <text evidence="5">The sequence shown here is derived from an EMBL/GenBank/DDBJ whole genome shotgun (WGS) entry which is preliminary data.</text>
</comment>
<evidence type="ECO:0000256" key="1">
    <source>
        <dbReference type="ARBA" id="ARBA00023015"/>
    </source>
</evidence>
<evidence type="ECO:0000256" key="3">
    <source>
        <dbReference type="ARBA" id="ARBA00023163"/>
    </source>
</evidence>
<sequence length="303" mass="33651">MVDVVMASTLGTLLWVGLDTFRQVTTSPGPRRTAARDDIERAHLVDPADRTWSIARAHVSPDLTDLARRFWIPVWDVPEGRDSVQRVLQYPVCLVVVSDTYARFYGVVSGLSHTMLTGRGWAVGLMLQPAAGWLVTGEPVRRMTDRFVDLGVLPTLDGPAVTRGIRGAMGPDPHSPDAQACAREALEEALRRLLPVDDEGLLVNAIVDHVESSPELLRVDELCDRFDISERTLQRLLHKRIGLGPKWLIRRRRLQEAADRLRDSVSGLSGIAAELGYADQAHFTRDFRAATGMTPGEFASRFR</sequence>
<dbReference type="InterPro" id="IPR046532">
    <property type="entry name" value="DUF6597"/>
</dbReference>
<dbReference type="Proteomes" id="UP001500013">
    <property type="component" value="Unassembled WGS sequence"/>
</dbReference>
<proteinExistence type="predicted"/>
<evidence type="ECO:0000259" key="4">
    <source>
        <dbReference type="PROSITE" id="PS01124"/>
    </source>
</evidence>
<evidence type="ECO:0000313" key="5">
    <source>
        <dbReference type="EMBL" id="GAA1981149.1"/>
    </source>
</evidence>
<keyword evidence="2" id="KW-0238">DNA-binding</keyword>
<protein>
    <submittedName>
        <fullName evidence="5">Helix-turn-helix domain-containing protein</fullName>
    </submittedName>
</protein>
<evidence type="ECO:0000256" key="2">
    <source>
        <dbReference type="ARBA" id="ARBA00023125"/>
    </source>
</evidence>
<dbReference type="PANTHER" id="PTHR46796">
    <property type="entry name" value="HTH-TYPE TRANSCRIPTIONAL ACTIVATOR RHAS-RELATED"/>
    <property type="match status" value="1"/>
</dbReference>
<organism evidence="5 6">
    <name type="scientific">Terrabacter lapilli</name>
    <dbReference type="NCBI Taxonomy" id="436231"/>
    <lineage>
        <taxon>Bacteria</taxon>
        <taxon>Bacillati</taxon>
        <taxon>Actinomycetota</taxon>
        <taxon>Actinomycetes</taxon>
        <taxon>Micrococcales</taxon>
        <taxon>Intrasporangiaceae</taxon>
        <taxon>Terrabacter</taxon>
    </lineage>
</organism>
<feature type="domain" description="HTH araC/xylS-type" evidence="4">
    <location>
        <begin position="200"/>
        <end position="301"/>
    </location>
</feature>
<dbReference type="PANTHER" id="PTHR46796:SF15">
    <property type="entry name" value="BLL1074 PROTEIN"/>
    <property type="match status" value="1"/>
</dbReference>
<keyword evidence="3" id="KW-0804">Transcription</keyword>
<accession>A0ABP5DJ36</accession>
<gene>
    <name evidence="5" type="ORF">GCM10009817_22770</name>
</gene>
<dbReference type="SMART" id="SM00342">
    <property type="entry name" value="HTH_ARAC"/>
    <property type="match status" value="1"/>
</dbReference>
<evidence type="ECO:0000313" key="6">
    <source>
        <dbReference type="Proteomes" id="UP001500013"/>
    </source>
</evidence>
<dbReference type="InterPro" id="IPR018060">
    <property type="entry name" value="HTH_AraC"/>
</dbReference>
<dbReference type="PROSITE" id="PS00041">
    <property type="entry name" value="HTH_ARAC_FAMILY_1"/>
    <property type="match status" value="1"/>
</dbReference>
<dbReference type="PRINTS" id="PR00032">
    <property type="entry name" value="HTHARAC"/>
</dbReference>
<dbReference type="PROSITE" id="PS01124">
    <property type="entry name" value="HTH_ARAC_FAMILY_2"/>
    <property type="match status" value="1"/>
</dbReference>